<dbReference type="InterPro" id="IPR014043">
    <property type="entry name" value="Acyl_transferase_dom"/>
</dbReference>
<dbReference type="PANTHER" id="PTHR43775:SF51">
    <property type="entry name" value="INACTIVE PHENOLPHTHIOCEROL SYNTHESIS POLYKETIDE SYNTHASE TYPE I PKS1-RELATED"/>
    <property type="match status" value="1"/>
</dbReference>
<gene>
    <name evidence="4" type="ORF">GSF22_00070</name>
</gene>
<evidence type="ECO:0000256" key="2">
    <source>
        <dbReference type="ARBA" id="ARBA00023315"/>
    </source>
</evidence>
<protein>
    <submittedName>
        <fullName evidence="4">Acyltransferase domain-containing protein</fullName>
    </submittedName>
</protein>
<comment type="caution">
    <text evidence="4">The sequence shown here is derived from an EMBL/GenBank/DDBJ whole genome shotgun (WGS) entry which is preliminary data.</text>
</comment>
<dbReference type="GO" id="GO:0016746">
    <property type="term" value="F:acyltransferase activity"/>
    <property type="evidence" value="ECO:0007669"/>
    <property type="project" value="UniProtKB-KW"/>
</dbReference>
<dbReference type="Proteomes" id="UP000823521">
    <property type="component" value="Unassembled WGS sequence"/>
</dbReference>
<evidence type="ECO:0000313" key="5">
    <source>
        <dbReference type="Proteomes" id="UP000823521"/>
    </source>
</evidence>
<evidence type="ECO:0000313" key="4">
    <source>
        <dbReference type="EMBL" id="MBO4204415.1"/>
    </source>
</evidence>
<organism evidence="4 5">
    <name type="scientific">Micromonospora echinofusca</name>
    <dbReference type="NCBI Taxonomy" id="47858"/>
    <lineage>
        <taxon>Bacteria</taxon>
        <taxon>Bacillati</taxon>
        <taxon>Actinomycetota</taxon>
        <taxon>Actinomycetes</taxon>
        <taxon>Micromonosporales</taxon>
        <taxon>Micromonosporaceae</taxon>
        <taxon>Micromonospora</taxon>
    </lineage>
</organism>
<dbReference type="Gene3D" id="3.40.366.10">
    <property type="entry name" value="Malonyl-Coenzyme A Acyl Carrier Protein, domain 2"/>
    <property type="match status" value="1"/>
</dbReference>
<reference evidence="4 5" key="1">
    <citation type="submission" date="2019-12" db="EMBL/GenBank/DDBJ databases">
        <title>Whole genome sequencing of endophytic Actinobacterium Micromonospora sp. MPMI6T.</title>
        <authorList>
            <person name="Evv R."/>
            <person name="Podile A.R."/>
        </authorList>
    </citation>
    <scope>NUCLEOTIDE SEQUENCE [LARGE SCALE GENOMIC DNA]</scope>
    <source>
        <strain evidence="4 5">MPMI6</strain>
    </source>
</reference>
<feature type="domain" description="Malonyl-CoA:ACP transacylase (MAT)" evidence="3">
    <location>
        <begin position="85"/>
        <end position="424"/>
    </location>
</feature>
<evidence type="ECO:0000259" key="3">
    <source>
        <dbReference type="SMART" id="SM00827"/>
    </source>
</evidence>
<dbReference type="Pfam" id="PF00698">
    <property type="entry name" value="Acyl_transf_1"/>
    <property type="match status" value="1"/>
</dbReference>
<name>A0ABS3VIP6_MICEH</name>
<dbReference type="SMART" id="SM00827">
    <property type="entry name" value="PKS_AT"/>
    <property type="match status" value="1"/>
</dbReference>
<keyword evidence="2 4" id="KW-0012">Acyltransferase</keyword>
<keyword evidence="1" id="KW-0808">Transferase</keyword>
<dbReference type="InterPro" id="IPR001227">
    <property type="entry name" value="Ac_transferase_dom_sf"/>
</dbReference>
<evidence type="ECO:0000256" key="1">
    <source>
        <dbReference type="ARBA" id="ARBA00022679"/>
    </source>
</evidence>
<dbReference type="Gene3D" id="3.30.70.3290">
    <property type="match status" value="1"/>
</dbReference>
<accession>A0ABS3VIP6</accession>
<dbReference type="InterPro" id="IPR016035">
    <property type="entry name" value="Acyl_Trfase/lysoPLipase"/>
</dbReference>
<dbReference type="PANTHER" id="PTHR43775">
    <property type="entry name" value="FATTY ACID SYNTHASE"/>
    <property type="match status" value="1"/>
</dbReference>
<dbReference type="InterPro" id="IPR016036">
    <property type="entry name" value="Malonyl_transacylase_ACP-bd"/>
</dbReference>
<keyword evidence="5" id="KW-1185">Reference proteome</keyword>
<dbReference type="EMBL" id="WVUH01000001">
    <property type="protein sequence ID" value="MBO4204415.1"/>
    <property type="molecule type" value="Genomic_DNA"/>
</dbReference>
<dbReference type="Gene3D" id="3.30.70.250">
    <property type="entry name" value="Malonyl-CoA ACP transacylase, ACP-binding"/>
    <property type="match status" value="1"/>
</dbReference>
<dbReference type="InterPro" id="IPR050091">
    <property type="entry name" value="PKS_NRPS_Biosynth_Enz"/>
</dbReference>
<dbReference type="SUPFAM" id="SSF55048">
    <property type="entry name" value="Probable ACP-binding domain of malonyl-CoA ACP transacylase"/>
    <property type="match status" value="1"/>
</dbReference>
<proteinExistence type="predicted"/>
<dbReference type="RefSeq" id="WP_208810498.1">
    <property type="nucleotide sequence ID" value="NZ_WVUH01000001.1"/>
</dbReference>
<dbReference type="SUPFAM" id="SSF52151">
    <property type="entry name" value="FabD/lysophospholipase-like"/>
    <property type="match status" value="1"/>
</dbReference>
<sequence length="443" mass="47408">MTDIEPTWRAYPFAADSLTALDHLCQQAALRLPEAPHSVAEGRFRRVVVARGPVHAGVLLTEPDPGLVVDGEAVADEAERTTMFLFPGVGDHHPGLARDAYERLRVFRDTLDEAADVLRPALGLDIRELLYPPGCSEEPERNVSLLAALKARGDSSSQLHQTRFSQPVVFAVEYCLARLLMSWGLTPGGMVGYSVGEYIAACLAGVFSFHDALRLVAARAELMEEAPPGAMLVVNASRHDLTTPLQEYGGSLSLAAVNGAAQCVVSGATDAVADFTGRCTALGVATLPVPTRHAFHSSLMASVEPPLQQLLSEVDLQPPALPVLSNVSGTWIGSAEATDARYWAGHACNTIRFFDNLTEMWRLPRVLAVELGPGQMLRSLANQHPDRARARDAVVLSAVRTRTGQHGSVAALLVAAAHAWVRGDAVDWAAVNRSGLDRTQATG</sequence>